<dbReference type="InterPro" id="IPR011009">
    <property type="entry name" value="Kinase-like_dom_sf"/>
</dbReference>
<evidence type="ECO:0000313" key="4">
    <source>
        <dbReference type="EMBL" id="KAB7502565.1"/>
    </source>
</evidence>
<keyword evidence="5" id="KW-1185">Reference proteome</keyword>
<comment type="caution">
    <text evidence="4">The sequence shown here is derived from an EMBL/GenBank/DDBJ whole genome shotgun (WGS) entry which is preliminary data.</text>
</comment>
<protein>
    <recommendedName>
        <fullName evidence="1">protein-ribulosamine 3-kinase</fullName>
        <ecNumber evidence="1">2.7.1.172</ecNumber>
    </recommendedName>
</protein>
<dbReference type="OrthoDB" id="5772781at2759"/>
<gene>
    <name evidence="4" type="primary">FN3K</name>
    <name evidence="4" type="ORF">Anas_02442</name>
</gene>
<dbReference type="Gene3D" id="3.90.1200.10">
    <property type="match status" value="1"/>
</dbReference>
<evidence type="ECO:0000256" key="1">
    <source>
        <dbReference type="ARBA" id="ARBA00011961"/>
    </source>
</evidence>
<dbReference type="EMBL" id="SEYY01007217">
    <property type="protein sequence ID" value="KAB7502565.1"/>
    <property type="molecule type" value="Genomic_DNA"/>
</dbReference>
<name>A0A5N5TBU0_9CRUS</name>
<dbReference type="GO" id="GO:0016301">
    <property type="term" value="F:kinase activity"/>
    <property type="evidence" value="ECO:0007669"/>
    <property type="project" value="UniProtKB-UniRule"/>
</dbReference>
<dbReference type="GO" id="GO:0102193">
    <property type="term" value="F:protein-ribulosamine 3-kinase activity"/>
    <property type="evidence" value="ECO:0007669"/>
    <property type="project" value="UniProtKB-EC"/>
</dbReference>
<dbReference type="InterPro" id="IPR016477">
    <property type="entry name" value="Fructo-/Ketosamine-3-kinase"/>
</dbReference>
<sequence>MFDGEFESLKAIQATNTIRVPKPLLVVDNPKGGAALVMEYLEFRSIGRKANLLGDQIARLHMHNIEQKEKDKSSEQYVGAPENTDPPRYVSKFGFHSVTCCGYIPQSNDWCDDWPYGDREAVSLWSTLSAKLPDFFKGMNIEPSLLHGDLWSGNIGETSNEPVIFDPASFYGHHEYELAIAGMFGGFGRSFWEAYHNVIPKTEGWDRRHKLYVLFHNLNHWTSYIKFGHAFTKRTIMYKYEIYQSNL</sequence>
<proteinExistence type="inferred from homology"/>
<dbReference type="AlphaFoldDB" id="A0A5N5TBU0"/>
<dbReference type="PIRSF" id="PIRSF006221">
    <property type="entry name" value="Ketosamine-3-kinase"/>
    <property type="match status" value="1"/>
</dbReference>
<accession>A0A5N5TBU0</accession>
<comment type="catalytic activity">
    <reaction evidence="2">
        <text>N(6)-D-ribulosyl-L-lysyl-[protein] + ATP = N(6)-(3-O-phospho-D-ribulosyl)-L-lysyl-[protein] + ADP + H(+)</text>
        <dbReference type="Rhea" id="RHEA:48432"/>
        <dbReference type="Rhea" id="RHEA-COMP:12103"/>
        <dbReference type="Rhea" id="RHEA-COMP:12104"/>
        <dbReference type="ChEBI" id="CHEBI:15378"/>
        <dbReference type="ChEBI" id="CHEBI:30616"/>
        <dbReference type="ChEBI" id="CHEBI:90418"/>
        <dbReference type="ChEBI" id="CHEBI:90420"/>
        <dbReference type="ChEBI" id="CHEBI:456216"/>
        <dbReference type="EC" id="2.7.1.172"/>
    </reaction>
    <physiologicalReaction direction="left-to-right" evidence="2">
        <dbReference type="Rhea" id="RHEA:48433"/>
    </physiologicalReaction>
</comment>
<keyword evidence="3" id="KW-0808">Transferase</keyword>
<evidence type="ECO:0000256" key="3">
    <source>
        <dbReference type="PIRNR" id="PIRNR006221"/>
    </source>
</evidence>
<organism evidence="4 5">
    <name type="scientific">Armadillidium nasatum</name>
    <dbReference type="NCBI Taxonomy" id="96803"/>
    <lineage>
        <taxon>Eukaryota</taxon>
        <taxon>Metazoa</taxon>
        <taxon>Ecdysozoa</taxon>
        <taxon>Arthropoda</taxon>
        <taxon>Crustacea</taxon>
        <taxon>Multicrustacea</taxon>
        <taxon>Malacostraca</taxon>
        <taxon>Eumalacostraca</taxon>
        <taxon>Peracarida</taxon>
        <taxon>Isopoda</taxon>
        <taxon>Oniscidea</taxon>
        <taxon>Crinocheta</taxon>
        <taxon>Armadillidiidae</taxon>
        <taxon>Armadillidium</taxon>
    </lineage>
</organism>
<evidence type="ECO:0000313" key="5">
    <source>
        <dbReference type="Proteomes" id="UP000326759"/>
    </source>
</evidence>
<keyword evidence="3 4" id="KW-0418">Kinase</keyword>
<dbReference type="Pfam" id="PF03881">
    <property type="entry name" value="Fructosamin_kin"/>
    <property type="match status" value="2"/>
</dbReference>
<reference evidence="4 5" key="1">
    <citation type="journal article" date="2019" name="PLoS Biol.">
        <title>Sex chromosomes control vertical transmission of feminizing Wolbachia symbionts in an isopod.</title>
        <authorList>
            <person name="Becking T."/>
            <person name="Chebbi M.A."/>
            <person name="Giraud I."/>
            <person name="Moumen B."/>
            <person name="Laverre T."/>
            <person name="Caubet Y."/>
            <person name="Peccoud J."/>
            <person name="Gilbert C."/>
            <person name="Cordaux R."/>
        </authorList>
    </citation>
    <scope>NUCLEOTIDE SEQUENCE [LARGE SCALE GENOMIC DNA]</scope>
    <source>
        <strain evidence="4">ANa2</strain>
        <tissue evidence="4">Whole body excluding digestive tract and cuticle</tissue>
    </source>
</reference>
<dbReference type="Proteomes" id="UP000326759">
    <property type="component" value="Unassembled WGS sequence"/>
</dbReference>
<dbReference type="SUPFAM" id="SSF56112">
    <property type="entry name" value="Protein kinase-like (PK-like)"/>
    <property type="match status" value="1"/>
</dbReference>
<dbReference type="PANTHER" id="PTHR12149">
    <property type="entry name" value="FRUCTOSAMINE 3 KINASE-RELATED PROTEIN"/>
    <property type="match status" value="1"/>
</dbReference>
<dbReference type="EC" id="2.7.1.172" evidence="1"/>
<dbReference type="PANTHER" id="PTHR12149:SF8">
    <property type="entry name" value="PROTEIN-RIBULOSAMINE 3-KINASE"/>
    <property type="match status" value="1"/>
</dbReference>
<evidence type="ECO:0000256" key="2">
    <source>
        <dbReference type="ARBA" id="ARBA00048655"/>
    </source>
</evidence>
<comment type="similarity">
    <text evidence="3">Belongs to the fructosamine kinase family.</text>
</comment>